<dbReference type="OrthoDB" id="9797191at2"/>
<keyword evidence="1" id="KW-0472">Membrane</keyword>
<proteinExistence type="predicted"/>
<sequence length="292" mass="33212">MNNKLFQSLILTIIFLLTPIIISNINFKTYRNQIVEPGIQLEEINLEPLNQRELKKYLKRLQNKEEINPKNAYIDPDNKKIIPEKYGAKLNIERMTNQLLTASTGTKFNLISTKIKPLITSKFILKNQKKWINLNNFKLKVSFLSTYATPLQNNNSSRLNNISIALKELTGLIINSQNSFSFNQVIGSLTAKNGYQQAPAIINNQLKPAYGGGVCQVSSTLYNTLLQANLKIVERHPHSFKVNYVPTGQDATVVPGFKDLKFKNNKKFPITIIGKIIDNKVVIYLLQIHQIN</sequence>
<evidence type="ECO:0000313" key="3">
    <source>
        <dbReference type="EMBL" id="SJZ38350.1"/>
    </source>
</evidence>
<keyword evidence="1" id="KW-0812">Transmembrane</keyword>
<evidence type="ECO:0000259" key="2">
    <source>
        <dbReference type="Pfam" id="PF12229"/>
    </source>
</evidence>
<dbReference type="EMBL" id="FUWM01000005">
    <property type="protein sequence ID" value="SJZ38350.1"/>
    <property type="molecule type" value="Genomic_DNA"/>
</dbReference>
<dbReference type="AlphaFoldDB" id="A0A1T4K7C2"/>
<organism evidence="3 4">
    <name type="scientific">Selenihalanaerobacter shriftii</name>
    <dbReference type="NCBI Taxonomy" id="142842"/>
    <lineage>
        <taxon>Bacteria</taxon>
        <taxon>Bacillati</taxon>
        <taxon>Bacillota</taxon>
        <taxon>Clostridia</taxon>
        <taxon>Halanaerobiales</taxon>
        <taxon>Halobacteroidaceae</taxon>
        <taxon>Selenihalanaerobacter</taxon>
    </lineage>
</organism>
<dbReference type="STRING" id="142842.SAMN02745118_00665"/>
<evidence type="ECO:0000313" key="4">
    <source>
        <dbReference type="Proteomes" id="UP000190625"/>
    </source>
</evidence>
<keyword evidence="1" id="KW-1133">Transmembrane helix</keyword>
<dbReference type="PANTHER" id="PTHR35788">
    <property type="entry name" value="EXPORTED PROTEIN-RELATED"/>
    <property type="match status" value="1"/>
</dbReference>
<feature type="transmembrane region" description="Helical" evidence="1">
    <location>
        <begin position="6"/>
        <end position="27"/>
    </location>
</feature>
<gene>
    <name evidence="3" type="ORF">SAMN02745118_00665</name>
</gene>
<dbReference type="InterPro" id="IPR022029">
    <property type="entry name" value="YoaR-like_PG-bd"/>
</dbReference>
<protein>
    <submittedName>
        <fullName evidence="3">Putative peptidoglycan binding domain-containing protein</fullName>
    </submittedName>
</protein>
<dbReference type="InterPro" id="IPR007391">
    <property type="entry name" value="Vancomycin_resist_VanW"/>
</dbReference>
<keyword evidence="4" id="KW-1185">Reference proteome</keyword>
<accession>A0A1T4K7C2</accession>
<reference evidence="4" key="1">
    <citation type="submission" date="2017-02" db="EMBL/GenBank/DDBJ databases">
        <authorList>
            <person name="Varghese N."/>
            <person name="Submissions S."/>
        </authorList>
    </citation>
    <scope>NUCLEOTIDE SEQUENCE [LARGE SCALE GENOMIC DNA]</scope>
    <source>
        <strain evidence="4">ATCC BAA-73</strain>
    </source>
</reference>
<feature type="domain" description="YoaR-like putative peptidoglycan binding" evidence="2">
    <location>
        <begin position="49"/>
        <end position="105"/>
    </location>
</feature>
<name>A0A1T4K7C2_9FIRM</name>
<dbReference type="RefSeq" id="WP_078809158.1">
    <property type="nucleotide sequence ID" value="NZ_FUWM01000005.1"/>
</dbReference>
<dbReference type="PANTHER" id="PTHR35788:SF1">
    <property type="entry name" value="EXPORTED PROTEIN"/>
    <property type="match status" value="1"/>
</dbReference>
<dbReference type="Pfam" id="PF12229">
    <property type="entry name" value="PG_binding_4"/>
    <property type="match status" value="1"/>
</dbReference>
<dbReference type="Pfam" id="PF04294">
    <property type="entry name" value="VanW"/>
    <property type="match status" value="1"/>
</dbReference>
<evidence type="ECO:0000256" key="1">
    <source>
        <dbReference type="SAM" id="Phobius"/>
    </source>
</evidence>
<dbReference type="InterPro" id="IPR052913">
    <property type="entry name" value="Glycopeptide_resist_protein"/>
</dbReference>
<dbReference type="Proteomes" id="UP000190625">
    <property type="component" value="Unassembled WGS sequence"/>
</dbReference>